<reference evidence="3" key="1">
    <citation type="journal article" date="2019" name="Int. J. Syst. Evol. Microbiol.">
        <title>The Global Catalogue of Microorganisms (GCM) 10K type strain sequencing project: providing services to taxonomists for standard genome sequencing and annotation.</title>
        <authorList>
            <consortium name="The Broad Institute Genomics Platform"/>
            <consortium name="The Broad Institute Genome Sequencing Center for Infectious Disease"/>
            <person name="Wu L."/>
            <person name="Ma J."/>
        </authorList>
    </citation>
    <scope>NUCLEOTIDE SEQUENCE [LARGE SCALE GENOMIC DNA]</scope>
    <source>
        <strain evidence="3">JCM 17728</strain>
    </source>
</reference>
<evidence type="ECO:0000313" key="3">
    <source>
        <dbReference type="Proteomes" id="UP001501011"/>
    </source>
</evidence>
<dbReference type="RefSeq" id="WP_345291987.1">
    <property type="nucleotide sequence ID" value="NZ_BAABFV010000001.1"/>
</dbReference>
<feature type="transmembrane region" description="Helical" evidence="1">
    <location>
        <begin position="36"/>
        <end position="58"/>
    </location>
</feature>
<organism evidence="2 3">
    <name type="scientific">Kangiella marina</name>
    <dbReference type="NCBI Taxonomy" id="1079178"/>
    <lineage>
        <taxon>Bacteria</taxon>
        <taxon>Pseudomonadati</taxon>
        <taxon>Pseudomonadota</taxon>
        <taxon>Gammaproteobacteria</taxon>
        <taxon>Kangiellales</taxon>
        <taxon>Kangiellaceae</taxon>
        <taxon>Kangiella</taxon>
    </lineage>
</organism>
<feature type="transmembrane region" description="Helical" evidence="1">
    <location>
        <begin position="67"/>
        <end position="87"/>
    </location>
</feature>
<sequence length="143" mass="16191">MKAIASVVIASFGFFEGVNILLHYITGFLADDSFPLYLRMVFDHGVYWGLLFTGILAYKNKNYAKHFALVLVTYWAYIHFNQLTWPLNKPGFFGNTGWLAWKRAIDIVSVGVAYSIALYAAVFILYRENLTTRSSKDAENGAT</sequence>
<dbReference type="EMBL" id="BAABFV010000001">
    <property type="protein sequence ID" value="GAA4358661.1"/>
    <property type="molecule type" value="Genomic_DNA"/>
</dbReference>
<keyword evidence="3" id="KW-1185">Reference proteome</keyword>
<proteinExistence type="predicted"/>
<evidence type="ECO:0000313" key="2">
    <source>
        <dbReference type="EMBL" id="GAA4358661.1"/>
    </source>
</evidence>
<evidence type="ECO:0000256" key="1">
    <source>
        <dbReference type="SAM" id="Phobius"/>
    </source>
</evidence>
<name>A0ABP8IHP0_9GAMM</name>
<keyword evidence="1" id="KW-1133">Transmembrane helix</keyword>
<accession>A0ABP8IHP0</accession>
<keyword evidence="1" id="KW-0472">Membrane</keyword>
<protein>
    <submittedName>
        <fullName evidence="2">Uncharacterized protein</fullName>
    </submittedName>
</protein>
<dbReference type="Proteomes" id="UP001501011">
    <property type="component" value="Unassembled WGS sequence"/>
</dbReference>
<feature type="transmembrane region" description="Helical" evidence="1">
    <location>
        <begin position="107"/>
        <end position="126"/>
    </location>
</feature>
<comment type="caution">
    <text evidence="2">The sequence shown here is derived from an EMBL/GenBank/DDBJ whole genome shotgun (WGS) entry which is preliminary data.</text>
</comment>
<feature type="transmembrane region" description="Helical" evidence="1">
    <location>
        <begin position="7"/>
        <end position="30"/>
    </location>
</feature>
<gene>
    <name evidence="2" type="ORF">GCM10023151_08850</name>
</gene>
<keyword evidence="1" id="KW-0812">Transmembrane</keyword>